<name>A0AA39FD99_MICHY</name>
<reference evidence="2" key="1">
    <citation type="journal article" date="2023" name="bioRxiv">
        <title>Scaffold-level genome assemblies of two parasitoid biocontrol wasps reveal the parthenogenesis mechanism and an associated novel virus.</title>
        <authorList>
            <person name="Inwood S."/>
            <person name="Skelly J."/>
            <person name="Guhlin J."/>
            <person name="Harrop T."/>
            <person name="Goldson S."/>
            <person name="Dearden P."/>
        </authorList>
    </citation>
    <scope>NUCLEOTIDE SEQUENCE</scope>
    <source>
        <strain evidence="2">Lincoln</strain>
        <tissue evidence="2">Whole body</tissue>
    </source>
</reference>
<dbReference type="EMBL" id="JAQQBR010001832">
    <property type="protein sequence ID" value="KAK0167430.1"/>
    <property type="molecule type" value="Genomic_DNA"/>
</dbReference>
<sequence length="327" mass="37255">MRYEQSTTVAGFRRRHHLVEEVPGLSIRRLTLEDPRIVRERDRNGSRSPSPVRHICHPRSGQARPGRGSSRFWLDRMNKERPAYLTITSLELPDSPIPLIDSQASARLRPNETSSHVNSQRDEISNEFIDVTKEKERNKMRHSARNNKIKKNNCIIKQCTNNKECKITQSIINCKRNNEPMSRNVIQNANDGATKDCICSEITENLRINIREKTEVNQSSRSPSPEVTHTIRIAMKYLGQVVRDDDSVVVTSPTIPSTTLDNNNFNSTEVISANLIDNERPTINNKNEEFNCCAGVNVALDFTLNCNNLQVTTREINLKPVSKNNIQ</sequence>
<accession>A0AA39FD99</accession>
<reference evidence="2" key="2">
    <citation type="submission" date="2023-03" db="EMBL/GenBank/DDBJ databases">
        <authorList>
            <person name="Inwood S.N."/>
            <person name="Skelly J.G."/>
            <person name="Guhlin J."/>
            <person name="Harrop T.W.R."/>
            <person name="Goldson S.G."/>
            <person name="Dearden P.K."/>
        </authorList>
    </citation>
    <scope>NUCLEOTIDE SEQUENCE</scope>
    <source>
        <strain evidence="2">Lincoln</strain>
        <tissue evidence="2">Whole body</tissue>
    </source>
</reference>
<feature type="region of interest" description="Disordered" evidence="1">
    <location>
        <begin position="38"/>
        <end position="70"/>
    </location>
</feature>
<keyword evidence="3" id="KW-1185">Reference proteome</keyword>
<protein>
    <submittedName>
        <fullName evidence="2">Uncharacterized protein</fullName>
    </submittedName>
</protein>
<proteinExistence type="predicted"/>
<gene>
    <name evidence="2" type="ORF">PV327_004829</name>
</gene>
<feature type="non-terminal residue" evidence="2">
    <location>
        <position position="1"/>
    </location>
</feature>
<evidence type="ECO:0000313" key="3">
    <source>
        <dbReference type="Proteomes" id="UP001168972"/>
    </source>
</evidence>
<evidence type="ECO:0000256" key="1">
    <source>
        <dbReference type="SAM" id="MobiDB-lite"/>
    </source>
</evidence>
<evidence type="ECO:0000313" key="2">
    <source>
        <dbReference type="EMBL" id="KAK0167430.1"/>
    </source>
</evidence>
<organism evidence="2 3">
    <name type="scientific">Microctonus hyperodae</name>
    <name type="common">Parasitoid wasp</name>
    <dbReference type="NCBI Taxonomy" id="165561"/>
    <lineage>
        <taxon>Eukaryota</taxon>
        <taxon>Metazoa</taxon>
        <taxon>Ecdysozoa</taxon>
        <taxon>Arthropoda</taxon>
        <taxon>Hexapoda</taxon>
        <taxon>Insecta</taxon>
        <taxon>Pterygota</taxon>
        <taxon>Neoptera</taxon>
        <taxon>Endopterygota</taxon>
        <taxon>Hymenoptera</taxon>
        <taxon>Apocrita</taxon>
        <taxon>Ichneumonoidea</taxon>
        <taxon>Braconidae</taxon>
        <taxon>Euphorinae</taxon>
        <taxon>Microctonus</taxon>
    </lineage>
</organism>
<dbReference type="AlphaFoldDB" id="A0AA39FD99"/>
<comment type="caution">
    <text evidence="2">The sequence shown here is derived from an EMBL/GenBank/DDBJ whole genome shotgun (WGS) entry which is preliminary data.</text>
</comment>
<dbReference type="Proteomes" id="UP001168972">
    <property type="component" value="Unassembled WGS sequence"/>
</dbReference>